<dbReference type="SUPFAM" id="SSF55200">
    <property type="entry name" value="Translation initiation factor IF3, C-terminal domain"/>
    <property type="match status" value="1"/>
</dbReference>
<protein>
    <recommendedName>
        <fullName evidence="4 5">Translation initiation factor IF-3</fullName>
    </recommendedName>
</protein>
<keyword evidence="3 5" id="KW-0648">Protein biosynthesis</keyword>
<feature type="domain" description="Translation initiation factor 3 N-terminal" evidence="7">
    <location>
        <begin position="1"/>
        <end position="48"/>
    </location>
</feature>
<evidence type="ECO:0000259" key="7">
    <source>
        <dbReference type="Pfam" id="PF05198"/>
    </source>
</evidence>
<dbReference type="InterPro" id="IPR001288">
    <property type="entry name" value="Translation_initiation_fac_3"/>
</dbReference>
<comment type="caution">
    <text evidence="8">The sequence shown here is derived from an EMBL/GenBank/DDBJ whole genome shotgun (WGS) entry which is preliminary data.</text>
</comment>
<evidence type="ECO:0000256" key="4">
    <source>
        <dbReference type="NCBIfam" id="TIGR00168"/>
    </source>
</evidence>
<dbReference type="GO" id="GO:0016020">
    <property type="term" value="C:membrane"/>
    <property type="evidence" value="ECO:0007669"/>
    <property type="project" value="TreeGrafter"/>
</dbReference>
<dbReference type="AlphaFoldDB" id="A0A0L0W7G7"/>
<dbReference type="InterPro" id="IPR019814">
    <property type="entry name" value="Translation_initiation_fac_3_N"/>
</dbReference>
<sequence>MPGRKAQELAEEKRLDLVKIAPNAKPPVCKIMDYGKYKYELTKKEKEAKKKQKVINVKEIRLTPSIEENDIKVKAKRAIDFLKNGDKVKVTVRFRGRELGHAEVGKQVLGKFANLTSEYGVIDKQPKLEGRNMVMFLNPKNS</sequence>
<evidence type="ECO:0000256" key="3">
    <source>
        <dbReference type="ARBA" id="ARBA00022917"/>
    </source>
</evidence>
<comment type="function">
    <text evidence="5">IF-3 binds to the 30S ribosomal subunit and shifts the equilibrium between 70S ribosomes and their 50S and 30S subunits in favor of the free subunits, thus enhancing the availability of 30S subunits on which protein synthesis initiation begins.</text>
</comment>
<dbReference type="GO" id="GO:0032790">
    <property type="term" value="P:ribosome disassembly"/>
    <property type="evidence" value="ECO:0007669"/>
    <property type="project" value="TreeGrafter"/>
</dbReference>
<comment type="similarity">
    <text evidence="1 5">Belongs to the IF-3 family.</text>
</comment>
<dbReference type="GO" id="GO:0005829">
    <property type="term" value="C:cytosol"/>
    <property type="evidence" value="ECO:0007669"/>
    <property type="project" value="TreeGrafter"/>
</dbReference>
<name>A0A0L0W7G7_GOTPU</name>
<dbReference type="InterPro" id="IPR036787">
    <property type="entry name" value="T_IF-3_N_sf"/>
</dbReference>
<dbReference type="Pfam" id="PF00707">
    <property type="entry name" value="IF3_C"/>
    <property type="match status" value="1"/>
</dbReference>
<evidence type="ECO:0000313" key="8">
    <source>
        <dbReference type="EMBL" id="KNF07483.1"/>
    </source>
</evidence>
<dbReference type="Gene3D" id="3.10.20.80">
    <property type="entry name" value="Translation initiation factor 3 (IF-3), N-terminal domain"/>
    <property type="match status" value="1"/>
</dbReference>
<dbReference type="NCBIfam" id="TIGR00168">
    <property type="entry name" value="infC"/>
    <property type="match status" value="1"/>
</dbReference>
<dbReference type="InterPro" id="IPR019813">
    <property type="entry name" value="Translation_initiation_fac3_CS"/>
</dbReference>
<dbReference type="GO" id="GO:0003743">
    <property type="term" value="F:translation initiation factor activity"/>
    <property type="evidence" value="ECO:0007669"/>
    <property type="project" value="UniProtKB-UniRule"/>
</dbReference>
<comment type="subunit">
    <text evidence="5">Monomer.</text>
</comment>
<dbReference type="Pfam" id="PF05198">
    <property type="entry name" value="IF3_N"/>
    <property type="match status" value="1"/>
</dbReference>
<dbReference type="FunFam" id="3.30.110.10:FF:000001">
    <property type="entry name" value="Translation initiation factor IF-3"/>
    <property type="match status" value="1"/>
</dbReference>
<dbReference type="Gene3D" id="3.30.110.10">
    <property type="entry name" value="Translation initiation factor 3 (IF-3), C-terminal domain"/>
    <property type="match status" value="1"/>
</dbReference>
<evidence type="ECO:0000256" key="5">
    <source>
        <dbReference type="RuleBase" id="RU000646"/>
    </source>
</evidence>
<dbReference type="PROSITE" id="PS00938">
    <property type="entry name" value="IF3"/>
    <property type="match status" value="1"/>
</dbReference>
<reference evidence="9" key="1">
    <citation type="submission" date="2015-07" db="EMBL/GenBank/DDBJ databases">
        <title>Draft genome sequence of the purine-degrading Gottschalkia purinilyticum DSM 1384 (formerly Clostridium purinilyticum).</title>
        <authorList>
            <person name="Poehlein A."/>
            <person name="Schiel-Bengelsdorf B."/>
            <person name="Bengelsdorf F.R."/>
            <person name="Daniel R."/>
            <person name="Duerre P."/>
        </authorList>
    </citation>
    <scope>NUCLEOTIDE SEQUENCE [LARGE SCALE GENOMIC DNA]</scope>
    <source>
        <strain evidence="9">DSM 1384</strain>
    </source>
</reference>
<proteinExistence type="inferred from homology"/>
<dbReference type="InterPro" id="IPR036788">
    <property type="entry name" value="T_IF-3_C_sf"/>
</dbReference>
<evidence type="ECO:0000259" key="6">
    <source>
        <dbReference type="Pfam" id="PF00707"/>
    </source>
</evidence>
<organism evidence="8 9">
    <name type="scientific">Gottschalkia purinilytica</name>
    <name type="common">Clostridium purinilyticum</name>
    <dbReference type="NCBI Taxonomy" id="1503"/>
    <lineage>
        <taxon>Bacteria</taxon>
        <taxon>Bacillati</taxon>
        <taxon>Bacillota</taxon>
        <taxon>Tissierellia</taxon>
        <taxon>Tissierellales</taxon>
        <taxon>Gottschalkiaceae</taxon>
        <taxon>Gottschalkia</taxon>
    </lineage>
</organism>
<dbReference type="Proteomes" id="UP000037267">
    <property type="component" value="Unassembled WGS sequence"/>
</dbReference>
<dbReference type="PATRIC" id="fig|1503.3.peg.657"/>
<evidence type="ECO:0000256" key="2">
    <source>
        <dbReference type="ARBA" id="ARBA00022540"/>
    </source>
</evidence>
<dbReference type="InterPro" id="IPR019815">
    <property type="entry name" value="Translation_initiation_fac_3_C"/>
</dbReference>
<evidence type="ECO:0000313" key="9">
    <source>
        <dbReference type="Proteomes" id="UP000037267"/>
    </source>
</evidence>
<dbReference type="EMBL" id="LGSS01000016">
    <property type="protein sequence ID" value="KNF07483.1"/>
    <property type="molecule type" value="Genomic_DNA"/>
</dbReference>
<dbReference type="GO" id="GO:0043022">
    <property type="term" value="F:ribosome binding"/>
    <property type="evidence" value="ECO:0007669"/>
    <property type="project" value="TreeGrafter"/>
</dbReference>
<dbReference type="STRING" id="1503.CLPU_16c00390"/>
<evidence type="ECO:0000256" key="1">
    <source>
        <dbReference type="ARBA" id="ARBA00005439"/>
    </source>
</evidence>
<dbReference type="SUPFAM" id="SSF54364">
    <property type="entry name" value="Translation initiation factor IF3, N-terminal domain"/>
    <property type="match status" value="1"/>
</dbReference>
<gene>
    <name evidence="8" type="primary">infC</name>
    <name evidence="8" type="ORF">CLPU_16c00390</name>
</gene>
<accession>A0A0L0W7G7</accession>
<feature type="domain" description="Translation initiation factor 3 C-terminal" evidence="6">
    <location>
        <begin position="55"/>
        <end position="140"/>
    </location>
</feature>
<comment type="subcellular location">
    <subcellularLocation>
        <location evidence="5">Cytoplasm</location>
    </subcellularLocation>
</comment>
<dbReference type="PANTHER" id="PTHR10938">
    <property type="entry name" value="TRANSLATION INITIATION FACTOR IF-3"/>
    <property type="match status" value="1"/>
</dbReference>
<keyword evidence="9" id="KW-1185">Reference proteome</keyword>
<keyword evidence="2 5" id="KW-0396">Initiation factor</keyword>
<dbReference type="PANTHER" id="PTHR10938:SF0">
    <property type="entry name" value="TRANSLATION INITIATION FACTOR IF-3, MITOCHONDRIAL"/>
    <property type="match status" value="1"/>
</dbReference>